<proteinExistence type="predicted"/>
<accession>A0A7S3QJH9</accession>
<dbReference type="EMBL" id="HBIO01031755">
    <property type="protein sequence ID" value="CAE0479493.1"/>
    <property type="molecule type" value="Transcribed_RNA"/>
</dbReference>
<sequence length="369" mass="41467">MMKRSNPSISSPRKGKHLSAAGNGKKYTKPKVAMASLIKVAFLLSIGGLIQSLRTDSSHNIGIDLGSDIGSGGGESRLLSPYFSNIPLTKSLHPKYKLWTEMSTKEQDTALKSVQKIMNKYALLIAPKDKSLQQWQDIKQGTCELDPEFGKNGHKICGPRLTQPCSFISFGINDDPSFDRELGDWGCRGFAGDPTVQHPSKLHDKVTFHNVGATMLQDNEERLINKGGVEDWWMTSFPKLRYFLGLDKIDILKIDCEGCEVALSRDMLREDPYFLSHVDQISIETHMTKTWMTSNEHVYYFGLLLVLLEEAGFVMEWSSIFGCSKRHEVAGCMDSIVESGWPCGYDPWPGHPTVVKGRSCQEYTWKRYA</sequence>
<feature type="compositionally biased region" description="Polar residues" evidence="1">
    <location>
        <begin position="1"/>
        <end position="11"/>
    </location>
</feature>
<dbReference type="Pfam" id="PF13383">
    <property type="entry name" value="Methyltransf_22"/>
    <property type="match status" value="1"/>
</dbReference>
<protein>
    <recommendedName>
        <fullName evidence="2">Methyltransferase domain-containing protein</fullName>
    </recommendedName>
</protein>
<evidence type="ECO:0000313" key="3">
    <source>
        <dbReference type="EMBL" id="CAE0479493.1"/>
    </source>
</evidence>
<dbReference type="PANTHER" id="PTHR32026">
    <property type="entry name" value="METHYLTRANSFERASE-LIKE PROTEIN 24"/>
    <property type="match status" value="1"/>
</dbReference>
<evidence type="ECO:0000259" key="2">
    <source>
        <dbReference type="Pfam" id="PF13383"/>
    </source>
</evidence>
<organism evidence="3">
    <name type="scientific">Chaetoceros debilis</name>
    <dbReference type="NCBI Taxonomy" id="122233"/>
    <lineage>
        <taxon>Eukaryota</taxon>
        <taxon>Sar</taxon>
        <taxon>Stramenopiles</taxon>
        <taxon>Ochrophyta</taxon>
        <taxon>Bacillariophyta</taxon>
        <taxon>Coscinodiscophyceae</taxon>
        <taxon>Chaetocerotophycidae</taxon>
        <taxon>Chaetocerotales</taxon>
        <taxon>Chaetocerotaceae</taxon>
        <taxon>Chaetoceros</taxon>
    </lineage>
</organism>
<gene>
    <name evidence="3" type="ORF">CDEB00056_LOCUS24347</name>
</gene>
<dbReference type="PANTHER" id="PTHR32026:SF10">
    <property type="entry name" value="METHYLTRANSFERASE-LIKE PROTEIN 24-RELATED"/>
    <property type="match status" value="1"/>
</dbReference>
<name>A0A7S3QJH9_9STRA</name>
<dbReference type="InterPro" id="IPR025714">
    <property type="entry name" value="Methyltranfer_dom"/>
</dbReference>
<dbReference type="AlphaFoldDB" id="A0A7S3QJH9"/>
<feature type="domain" description="Methyltransferase" evidence="2">
    <location>
        <begin position="149"/>
        <end position="289"/>
    </location>
</feature>
<dbReference type="InterPro" id="IPR026913">
    <property type="entry name" value="METTL24"/>
</dbReference>
<feature type="region of interest" description="Disordered" evidence="1">
    <location>
        <begin position="1"/>
        <end position="24"/>
    </location>
</feature>
<evidence type="ECO:0000256" key="1">
    <source>
        <dbReference type="SAM" id="MobiDB-lite"/>
    </source>
</evidence>
<reference evidence="3" key="1">
    <citation type="submission" date="2021-01" db="EMBL/GenBank/DDBJ databases">
        <authorList>
            <person name="Corre E."/>
            <person name="Pelletier E."/>
            <person name="Niang G."/>
            <person name="Scheremetjew M."/>
            <person name="Finn R."/>
            <person name="Kale V."/>
            <person name="Holt S."/>
            <person name="Cochrane G."/>
            <person name="Meng A."/>
            <person name="Brown T."/>
            <person name="Cohen L."/>
        </authorList>
    </citation>
    <scope>NUCLEOTIDE SEQUENCE</scope>
    <source>
        <strain evidence="3">MM31A-1</strain>
    </source>
</reference>